<evidence type="ECO:0000313" key="6">
    <source>
        <dbReference type="EMBL" id="AET38990.1"/>
    </source>
</evidence>
<dbReference type="Proteomes" id="UP000006790">
    <property type="component" value="Chromosome 3"/>
</dbReference>
<gene>
    <name evidence="6" type="ordered locus">Ecym_3512</name>
</gene>
<evidence type="ECO:0000256" key="5">
    <source>
        <dbReference type="SAM" id="Phobius"/>
    </source>
</evidence>
<dbReference type="EMBL" id="CP002499">
    <property type="protein sequence ID" value="AET38990.1"/>
    <property type="molecule type" value="Genomic_DNA"/>
</dbReference>
<proteinExistence type="predicted"/>
<reference evidence="7" key="1">
    <citation type="journal article" date="2012" name="G3 (Bethesda)">
        <title>Pichia sorbitophila, an interspecies yeast hybrid reveals early steps of genome resolution following polyploidization.</title>
        <authorList>
            <person name="Leh Louis V."/>
            <person name="Despons L."/>
            <person name="Friedrich A."/>
            <person name="Martin T."/>
            <person name="Durrens P."/>
            <person name="Casaregola S."/>
            <person name="Neuveglise C."/>
            <person name="Fairhead C."/>
            <person name="Marck C."/>
            <person name="Cruz J.A."/>
            <person name="Straub M.L."/>
            <person name="Kugler V."/>
            <person name="Sacerdot C."/>
            <person name="Uzunov Z."/>
            <person name="Thierry A."/>
            <person name="Weiss S."/>
            <person name="Bleykasten C."/>
            <person name="De Montigny J."/>
            <person name="Jacques N."/>
            <person name="Jung P."/>
            <person name="Lemaire M."/>
            <person name="Mallet S."/>
            <person name="Morel G."/>
            <person name="Richard G.F."/>
            <person name="Sarkar A."/>
            <person name="Savel G."/>
            <person name="Schacherer J."/>
            <person name="Seret M.L."/>
            <person name="Talla E."/>
            <person name="Samson G."/>
            <person name="Jubin C."/>
            <person name="Poulain J."/>
            <person name="Vacherie B."/>
            <person name="Barbe V."/>
            <person name="Pelletier E."/>
            <person name="Sherman D.J."/>
            <person name="Westhof E."/>
            <person name="Weissenbach J."/>
            <person name="Baret P.V."/>
            <person name="Wincker P."/>
            <person name="Gaillardin C."/>
            <person name="Dujon B."/>
            <person name="Souciet J.L."/>
        </authorList>
    </citation>
    <scope>NUCLEOTIDE SEQUENCE [LARGE SCALE GENOMIC DNA]</scope>
    <source>
        <strain evidence="7">CBS 270.75 / DBVPG 7215 / KCTC 17166 / NRRL Y-17582</strain>
    </source>
</reference>
<feature type="transmembrane region" description="Helical" evidence="5">
    <location>
        <begin position="95"/>
        <end position="115"/>
    </location>
</feature>
<feature type="transmembrane region" description="Helical" evidence="5">
    <location>
        <begin position="12"/>
        <end position="34"/>
    </location>
</feature>
<keyword evidence="3 5" id="KW-1133">Transmembrane helix</keyword>
<dbReference type="GO" id="GO:0000139">
    <property type="term" value="C:Golgi membrane"/>
    <property type="evidence" value="ECO:0007669"/>
    <property type="project" value="EnsemblFungi"/>
</dbReference>
<evidence type="ECO:0000313" key="7">
    <source>
        <dbReference type="Proteomes" id="UP000006790"/>
    </source>
</evidence>
<feature type="transmembrane region" description="Helical" evidence="5">
    <location>
        <begin position="40"/>
        <end position="58"/>
    </location>
</feature>
<sequence length="141" mass="15736">MAEQETILQRIFLTNVVIGSVSVLVFLGQLSYIFTNFAAFIRSIFGVTLSIPLVYLEFKPLPWLSRFASFYYSYLGRGLLLVLLSTMIVTEGFLAVFSVYFLFIAGVVFIVCEYNSGVIEPPSFRDEGASLTVGDDDDDVI</sequence>
<evidence type="ECO:0000256" key="4">
    <source>
        <dbReference type="ARBA" id="ARBA00023136"/>
    </source>
</evidence>
<dbReference type="FunCoup" id="G8JS71">
    <property type="interactions" value="69"/>
</dbReference>
<evidence type="ECO:0000256" key="3">
    <source>
        <dbReference type="ARBA" id="ARBA00022989"/>
    </source>
</evidence>
<keyword evidence="7" id="KW-1185">Reference proteome</keyword>
<feature type="transmembrane region" description="Helical" evidence="5">
    <location>
        <begin position="70"/>
        <end position="89"/>
    </location>
</feature>
<evidence type="ECO:0008006" key="8">
    <source>
        <dbReference type="Google" id="ProtNLM"/>
    </source>
</evidence>
<protein>
    <recommendedName>
        <fullName evidence="8">Golgi apparatus membrane protein TVP15</fullName>
    </recommendedName>
</protein>
<dbReference type="HOGENOM" id="CLU_120579_0_0_1"/>
<evidence type="ECO:0000256" key="1">
    <source>
        <dbReference type="ARBA" id="ARBA00004141"/>
    </source>
</evidence>
<comment type="subcellular location">
    <subcellularLocation>
        <location evidence="1">Membrane</location>
        <topology evidence="1">Multi-pass membrane protein</topology>
    </subcellularLocation>
</comment>
<organism evidence="6 7">
    <name type="scientific">Eremothecium cymbalariae (strain CBS 270.75 / DBVPG 7215 / KCTC 17166 / NRRL Y-17582)</name>
    <name type="common">Yeast</name>
    <dbReference type="NCBI Taxonomy" id="931890"/>
    <lineage>
        <taxon>Eukaryota</taxon>
        <taxon>Fungi</taxon>
        <taxon>Dikarya</taxon>
        <taxon>Ascomycota</taxon>
        <taxon>Saccharomycotina</taxon>
        <taxon>Saccharomycetes</taxon>
        <taxon>Saccharomycetales</taxon>
        <taxon>Saccharomycetaceae</taxon>
        <taxon>Eremothecium</taxon>
    </lineage>
</organism>
<dbReference type="GO" id="GO:0042802">
    <property type="term" value="F:identical protein binding"/>
    <property type="evidence" value="ECO:0007669"/>
    <property type="project" value="EnsemblFungi"/>
</dbReference>
<dbReference type="eggNOG" id="ENOG502S5A7">
    <property type="taxonomic scope" value="Eukaryota"/>
</dbReference>
<dbReference type="AlphaFoldDB" id="G8JS71"/>
<dbReference type="InParanoid" id="G8JS71"/>
<accession>G8JS71</accession>
<dbReference type="InterPro" id="IPR013714">
    <property type="entry name" value="Golgi_TVP15"/>
</dbReference>
<keyword evidence="4 5" id="KW-0472">Membrane</keyword>
<name>G8JS71_ERECY</name>
<dbReference type="OrthoDB" id="423534at2759"/>
<dbReference type="OMA" id="MDYSDAF"/>
<keyword evidence="2 5" id="KW-0812">Transmembrane</keyword>
<dbReference type="GeneID" id="11471091"/>
<dbReference type="KEGG" id="erc:Ecym_3512"/>
<dbReference type="PANTHER" id="PTHR28128">
    <property type="entry name" value="GOLGI APPARATUS MEMBRANE PROTEIN TVP15"/>
    <property type="match status" value="1"/>
</dbReference>
<dbReference type="PANTHER" id="PTHR28128:SF1">
    <property type="entry name" value="GOLGI APPARATUS MEMBRANE PROTEIN TVP15"/>
    <property type="match status" value="1"/>
</dbReference>
<dbReference type="RefSeq" id="XP_003645807.1">
    <property type="nucleotide sequence ID" value="XM_003645759.1"/>
</dbReference>
<evidence type="ECO:0000256" key="2">
    <source>
        <dbReference type="ARBA" id="ARBA00022692"/>
    </source>
</evidence>
<dbReference type="GO" id="GO:0016192">
    <property type="term" value="P:vesicle-mediated transport"/>
    <property type="evidence" value="ECO:0007669"/>
    <property type="project" value="EnsemblFungi"/>
</dbReference>
<dbReference type="Pfam" id="PF08507">
    <property type="entry name" value="COPI_assoc"/>
    <property type="match status" value="1"/>
</dbReference>